<evidence type="ECO:0000256" key="2">
    <source>
        <dbReference type="ARBA" id="ARBA00022679"/>
    </source>
</evidence>
<proteinExistence type="inferred from homology"/>
<evidence type="ECO:0000313" key="7">
    <source>
        <dbReference type="EMBL" id="AHF75891.1"/>
    </source>
</evidence>
<dbReference type="InterPro" id="IPR018484">
    <property type="entry name" value="FGGY_N"/>
</dbReference>
<dbReference type="KEGG" id="sod:Sant_0807"/>
<dbReference type="GO" id="GO:0005975">
    <property type="term" value="P:carbohydrate metabolic process"/>
    <property type="evidence" value="ECO:0007669"/>
    <property type="project" value="InterPro"/>
</dbReference>
<dbReference type="InterPro" id="IPR018485">
    <property type="entry name" value="FGGY_C"/>
</dbReference>
<dbReference type="InterPro" id="IPR018483">
    <property type="entry name" value="Carb_kinase_FGGY_CS"/>
</dbReference>
<evidence type="ECO:0000259" key="6">
    <source>
        <dbReference type="Pfam" id="PF02782"/>
    </source>
</evidence>
<dbReference type="HOGENOM" id="CLU_009281_3_2_6"/>
<evidence type="ECO:0000259" key="5">
    <source>
        <dbReference type="Pfam" id="PF00370"/>
    </source>
</evidence>
<comment type="similarity">
    <text evidence="1 4">Belongs to the FGGY kinase family.</text>
</comment>
<dbReference type="Gene3D" id="3.30.420.40">
    <property type="match status" value="2"/>
</dbReference>
<dbReference type="PATRIC" id="fig|1239307.3.peg.864"/>
<evidence type="ECO:0000256" key="1">
    <source>
        <dbReference type="ARBA" id="ARBA00009156"/>
    </source>
</evidence>
<dbReference type="SUPFAM" id="SSF53067">
    <property type="entry name" value="Actin-like ATPase domain"/>
    <property type="match status" value="2"/>
</dbReference>
<dbReference type="PIRSF" id="PIRSF000538">
    <property type="entry name" value="GlpK"/>
    <property type="match status" value="1"/>
</dbReference>
<dbReference type="EMBL" id="CP006569">
    <property type="protein sequence ID" value="AHF75891.1"/>
    <property type="molecule type" value="Genomic_DNA"/>
</dbReference>
<reference evidence="7 8" key="1">
    <citation type="journal article" date="2014" name="Genome Biol. Evol.">
        <title>Genome degeneration and adaptation in a nascent stage of symbiosis.</title>
        <authorList>
            <person name="Oakeson K.F."/>
            <person name="Gil R."/>
            <person name="Clayton A.L."/>
            <person name="Dunn D.M."/>
            <person name="von Niederhausern A.C."/>
            <person name="Hamil C."/>
            <person name="Aoyagi A."/>
            <person name="Duval B."/>
            <person name="Baca A."/>
            <person name="Silva F.J."/>
            <person name="Vallier A."/>
            <person name="Jackson D.G."/>
            <person name="Latorre A."/>
            <person name="Weiss R.B."/>
            <person name="Heddi A."/>
            <person name="Moya A."/>
            <person name="Dale C."/>
        </authorList>
    </citation>
    <scope>NUCLEOTIDE SEQUENCE [LARGE SCALE GENOMIC DNA]</scope>
    <source>
        <strain evidence="7 8">HS1</strain>
    </source>
</reference>
<dbReference type="GO" id="GO:0016301">
    <property type="term" value="F:kinase activity"/>
    <property type="evidence" value="ECO:0007669"/>
    <property type="project" value="UniProtKB-KW"/>
</dbReference>
<dbReference type="Pfam" id="PF00370">
    <property type="entry name" value="FGGY_N"/>
    <property type="match status" value="1"/>
</dbReference>
<dbReference type="PANTHER" id="PTHR43095:SF2">
    <property type="entry name" value="GLUCONOKINASE"/>
    <property type="match status" value="1"/>
</dbReference>
<dbReference type="PROSITE" id="PS00445">
    <property type="entry name" value="FGGY_KINASES_2"/>
    <property type="match status" value="1"/>
</dbReference>
<dbReference type="GO" id="GO:0016773">
    <property type="term" value="F:phosphotransferase activity, alcohol group as acceptor"/>
    <property type="evidence" value="ECO:0007669"/>
    <property type="project" value="InterPro"/>
</dbReference>
<dbReference type="PANTHER" id="PTHR43095">
    <property type="entry name" value="SUGAR KINASE"/>
    <property type="match status" value="1"/>
</dbReference>
<dbReference type="Proteomes" id="UP000019028">
    <property type="component" value="Chromosome"/>
</dbReference>
<dbReference type="InterPro" id="IPR000577">
    <property type="entry name" value="Carb_kinase_FGGY"/>
</dbReference>
<feature type="domain" description="Carbohydrate kinase FGGY C-terminal" evidence="6">
    <location>
        <begin position="293"/>
        <end position="441"/>
    </location>
</feature>
<evidence type="ECO:0000313" key="8">
    <source>
        <dbReference type="Proteomes" id="UP000019028"/>
    </source>
</evidence>
<sequence length="496" mass="53967">MSMSEPFCVLAIDIGSSSLRVGLFTAQGEPLGECVRRHYALDTAPNGEATLDAERIFAYLFSALDEVHAGLAAHRRVKAVGISTFWHSLTGIDAQQETTLPIITWADSRAAHEAAALKYSGVARHLHALTGCPVHSSFWPARLRWLANEQQAAFARTRHWLSLSDLLFLRLFGTLSTSLSMASGTGLLDSNRRCWSPLAMSLAHIKVERLPDISDAPCQGLRSPWAARWPAFAAIPWYPAWGDGACSNIGAGAHDAQALVLMLGTSGSLRRVWRGEKMMLSDGGLWCYRIDGQRFAGGMALSEGGNAAAWARRFLTAAADEDLDRQAAAMAPAAHGLTVLPYFLGARSPEWSEGRTAAILGITAATGPAEIYRATLESVGLRFASLKQRLDSAWPGQRQLIATGGGFLQSRIWAQIVADCLGEPLSVSAIEEGSLRGAALLVLEKYIDIRSIASPIARVVEPDLRAHEIYQQAKRRQLDYDNAIIQTLKRRLEELE</sequence>
<dbReference type="InterPro" id="IPR050406">
    <property type="entry name" value="FGGY_Carb_Kinase"/>
</dbReference>
<organism evidence="7 8">
    <name type="scientific">Sodalis praecaptivus</name>
    <dbReference type="NCBI Taxonomy" id="1239307"/>
    <lineage>
        <taxon>Bacteria</taxon>
        <taxon>Pseudomonadati</taxon>
        <taxon>Pseudomonadota</taxon>
        <taxon>Gammaproteobacteria</taxon>
        <taxon>Enterobacterales</taxon>
        <taxon>Bruguierivoracaceae</taxon>
        <taxon>Sodalis</taxon>
    </lineage>
</organism>
<keyword evidence="2 4" id="KW-0808">Transferase</keyword>
<gene>
    <name evidence="7" type="ORF">Sant_0807</name>
</gene>
<name>W0HPW1_9GAMM</name>
<keyword evidence="3 4" id="KW-0418">Kinase</keyword>
<evidence type="ECO:0000256" key="4">
    <source>
        <dbReference type="RuleBase" id="RU003733"/>
    </source>
</evidence>
<evidence type="ECO:0000256" key="3">
    <source>
        <dbReference type="ARBA" id="ARBA00022777"/>
    </source>
</evidence>
<dbReference type="AlphaFoldDB" id="W0HPW1"/>
<accession>W0HPW1</accession>
<keyword evidence="8" id="KW-1185">Reference proteome</keyword>
<dbReference type="InterPro" id="IPR043129">
    <property type="entry name" value="ATPase_NBD"/>
</dbReference>
<dbReference type="CDD" id="cd07770">
    <property type="entry name" value="ASKHA_NBD_FGGY_GntK"/>
    <property type="match status" value="1"/>
</dbReference>
<dbReference type="Pfam" id="PF02782">
    <property type="entry name" value="FGGY_C"/>
    <property type="match status" value="1"/>
</dbReference>
<feature type="domain" description="Carbohydrate kinase FGGY N-terminal" evidence="5">
    <location>
        <begin position="9"/>
        <end position="250"/>
    </location>
</feature>
<protein>
    <submittedName>
        <fullName evidence="7">Carbohydrate kinase</fullName>
    </submittedName>
</protein>